<proteinExistence type="predicted"/>
<organism evidence="1 2">
    <name type="scientific">Nitrosopumilus oxyclinae</name>
    <dbReference type="NCBI Taxonomy" id="1959104"/>
    <lineage>
        <taxon>Archaea</taxon>
        <taxon>Nitrososphaerota</taxon>
        <taxon>Nitrososphaeria</taxon>
        <taxon>Nitrosopumilales</taxon>
        <taxon>Nitrosopumilaceae</taxon>
        <taxon>Nitrosopumilus</taxon>
    </lineage>
</organism>
<dbReference type="EMBL" id="CP026994">
    <property type="protein sequence ID" value="QLH03942.1"/>
    <property type="molecule type" value="Genomic_DNA"/>
</dbReference>
<evidence type="ECO:0000313" key="2">
    <source>
        <dbReference type="Proteomes" id="UP000509441"/>
    </source>
</evidence>
<accession>A0A7D5R807</accession>
<reference evidence="1 2" key="1">
    <citation type="submission" date="2018-02" db="EMBL/GenBank/DDBJ databases">
        <title>Complete genome of Nitrosopumilus oxyclinae HCE1.</title>
        <authorList>
            <person name="Qin W."/>
            <person name="Zheng Y."/>
            <person name="Stahl D.A."/>
        </authorList>
    </citation>
    <scope>NUCLEOTIDE SEQUENCE [LARGE SCALE GENOMIC DNA]</scope>
    <source>
        <strain evidence="1 2">HCE1</strain>
    </source>
</reference>
<name>A0A7D5R807_9ARCH</name>
<gene>
    <name evidence="1" type="ORF">C5F49_00350</name>
</gene>
<dbReference type="KEGG" id="nox:C5F49_00350"/>
<sequence>MLRYAPMIKSESFSAISADTVETSPSKIVNDSGIIVCDSRLPFRYNESSVPLITATKCDQSCTSVVPEIFVHVIPSKIANVETFSGE</sequence>
<keyword evidence="2" id="KW-1185">Reference proteome</keyword>
<dbReference type="Proteomes" id="UP000509441">
    <property type="component" value="Chromosome"/>
</dbReference>
<protein>
    <submittedName>
        <fullName evidence="1">Uncharacterized protein</fullName>
    </submittedName>
</protein>
<evidence type="ECO:0000313" key="1">
    <source>
        <dbReference type="EMBL" id="QLH03942.1"/>
    </source>
</evidence>
<dbReference type="AlphaFoldDB" id="A0A7D5R807"/>